<keyword evidence="2" id="KW-1185">Reference proteome</keyword>
<evidence type="ECO:0008006" key="3">
    <source>
        <dbReference type="Google" id="ProtNLM"/>
    </source>
</evidence>
<dbReference type="Proteomes" id="UP000661112">
    <property type="component" value="Unassembled WGS sequence"/>
</dbReference>
<organism evidence="1 2">
    <name type="scientific">Anabaena azotica FACHB-119</name>
    <dbReference type="NCBI Taxonomy" id="947527"/>
    <lineage>
        <taxon>Bacteria</taxon>
        <taxon>Bacillati</taxon>
        <taxon>Cyanobacteriota</taxon>
        <taxon>Cyanophyceae</taxon>
        <taxon>Nostocales</taxon>
        <taxon>Nostocaceae</taxon>
        <taxon>Anabaena</taxon>
        <taxon>Anabaena azotica</taxon>
    </lineage>
</organism>
<name>A0ABR8DD26_9NOST</name>
<comment type="caution">
    <text evidence="1">The sequence shown here is derived from an EMBL/GenBank/DDBJ whole genome shotgun (WGS) entry which is preliminary data.</text>
</comment>
<evidence type="ECO:0000313" key="2">
    <source>
        <dbReference type="Proteomes" id="UP000661112"/>
    </source>
</evidence>
<sequence length="264" mass="29492">MQSSNNPEELLFTDSEGQRGRLEDIIDDGLDGGYEDRIPALINLLNSGEPYYRLLACVMLTCWGHPSGFQQIIDWASHTENVPWKESPVVYERLSGSDSAFEMLADALNTSYYCDEEPILKQWQIAATKALLGIYHHYYFGRILALSIVRNKEVAIAVKHEVITAIEASIVILQKPKPVGFDLAFQIACLLIPLTPLDDDAAANYANQLSYQYPKNERVLREIANALGDGKGQATLATLQHLKTLQIPSLESDVEKAINRRSNI</sequence>
<gene>
    <name evidence="1" type="ORF">H6G83_31795</name>
</gene>
<evidence type="ECO:0000313" key="1">
    <source>
        <dbReference type="EMBL" id="MBD2505135.1"/>
    </source>
</evidence>
<accession>A0ABR8DD26</accession>
<dbReference type="EMBL" id="JACJSG010000070">
    <property type="protein sequence ID" value="MBD2505135.1"/>
    <property type="molecule type" value="Genomic_DNA"/>
</dbReference>
<reference evidence="1 2" key="1">
    <citation type="journal article" date="2020" name="ISME J.">
        <title>Comparative genomics reveals insights into cyanobacterial evolution and habitat adaptation.</title>
        <authorList>
            <person name="Chen M.Y."/>
            <person name="Teng W.K."/>
            <person name="Zhao L."/>
            <person name="Hu C.X."/>
            <person name="Zhou Y.K."/>
            <person name="Han B.P."/>
            <person name="Song L.R."/>
            <person name="Shu W.S."/>
        </authorList>
    </citation>
    <scope>NUCLEOTIDE SEQUENCE [LARGE SCALE GENOMIC DNA]</scope>
    <source>
        <strain evidence="1 2">FACHB-119</strain>
    </source>
</reference>
<protein>
    <recommendedName>
        <fullName evidence="3">HEAT repeat domain-containing protein</fullName>
    </recommendedName>
</protein>
<dbReference type="RefSeq" id="WP_190479626.1">
    <property type="nucleotide sequence ID" value="NZ_JACJSG010000070.1"/>
</dbReference>
<proteinExistence type="predicted"/>